<dbReference type="PROSITE" id="PS01357">
    <property type="entry name" value="ZF_ZZ_1"/>
    <property type="match status" value="1"/>
</dbReference>
<keyword evidence="3 5" id="KW-0863">Zinc-finger</keyword>
<feature type="domain" description="ZZ-type" evidence="7">
    <location>
        <begin position="330"/>
        <end position="389"/>
    </location>
</feature>
<evidence type="ECO:0000256" key="2">
    <source>
        <dbReference type="ARBA" id="ARBA00022723"/>
    </source>
</evidence>
<dbReference type="PROSITE" id="PS51294">
    <property type="entry name" value="HTH_MYB"/>
    <property type="match status" value="1"/>
</dbReference>
<dbReference type="Proteomes" id="UP000694941">
    <property type="component" value="Unplaced"/>
</dbReference>
<dbReference type="SUPFAM" id="SSF46689">
    <property type="entry name" value="Homeodomain-like"/>
    <property type="match status" value="1"/>
</dbReference>
<dbReference type="SMART" id="SM00717">
    <property type="entry name" value="SANT"/>
    <property type="match status" value="1"/>
</dbReference>
<dbReference type="RefSeq" id="XP_022239319.1">
    <property type="nucleotide sequence ID" value="XM_022383611.1"/>
</dbReference>
<feature type="domain" description="HTH myb-type" evidence="8">
    <location>
        <begin position="217"/>
        <end position="269"/>
    </location>
</feature>
<dbReference type="Gene3D" id="1.10.10.60">
    <property type="entry name" value="Homeodomain-like"/>
    <property type="match status" value="1"/>
</dbReference>
<dbReference type="Pfam" id="PF00249">
    <property type="entry name" value="Myb_DNA-binding"/>
    <property type="match status" value="1"/>
</dbReference>
<evidence type="ECO:0000259" key="8">
    <source>
        <dbReference type="PROSITE" id="PS51294"/>
    </source>
</evidence>
<evidence type="ECO:0000256" key="1">
    <source>
        <dbReference type="ARBA" id="ARBA00004123"/>
    </source>
</evidence>
<organism evidence="9 10">
    <name type="scientific">Limulus polyphemus</name>
    <name type="common">Atlantic horseshoe crab</name>
    <dbReference type="NCBI Taxonomy" id="6850"/>
    <lineage>
        <taxon>Eukaryota</taxon>
        <taxon>Metazoa</taxon>
        <taxon>Ecdysozoa</taxon>
        <taxon>Arthropoda</taxon>
        <taxon>Chelicerata</taxon>
        <taxon>Merostomata</taxon>
        <taxon>Xiphosura</taxon>
        <taxon>Limulidae</taxon>
        <taxon>Limulus</taxon>
    </lineage>
</organism>
<evidence type="ECO:0000313" key="10">
    <source>
        <dbReference type="RefSeq" id="XP_022239319.1"/>
    </source>
</evidence>
<dbReference type="PANTHER" id="PTHR22705:SF0">
    <property type="entry name" value="ZZ-TYPE ZINC FINGER-CONTAINING PROTEIN 3"/>
    <property type="match status" value="1"/>
</dbReference>
<dbReference type="InterPro" id="IPR001005">
    <property type="entry name" value="SANT/Myb"/>
</dbReference>
<dbReference type="GeneID" id="106457608"/>
<accession>A0ABM1S6R4</accession>
<evidence type="ECO:0000256" key="4">
    <source>
        <dbReference type="ARBA" id="ARBA00022833"/>
    </source>
</evidence>
<dbReference type="PROSITE" id="PS50090">
    <property type="entry name" value="MYB_LIKE"/>
    <property type="match status" value="1"/>
</dbReference>
<dbReference type="PROSITE" id="PS50135">
    <property type="entry name" value="ZF_ZZ_2"/>
    <property type="match status" value="1"/>
</dbReference>
<dbReference type="InterPro" id="IPR037830">
    <property type="entry name" value="ZZZ3"/>
</dbReference>
<dbReference type="InterPro" id="IPR043145">
    <property type="entry name" value="Znf_ZZ_sf"/>
</dbReference>
<dbReference type="InterPro" id="IPR009057">
    <property type="entry name" value="Homeodomain-like_sf"/>
</dbReference>
<reference evidence="10" key="1">
    <citation type="submission" date="2025-08" db="UniProtKB">
        <authorList>
            <consortium name="RefSeq"/>
        </authorList>
    </citation>
    <scope>IDENTIFICATION</scope>
    <source>
        <tissue evidence="10">Muscle</tissue>
    </source>
</reference>
<dbReference type="InterPro" id="IPR000433">
    <property type="entry name" value="Znf_ZZ"/>
</dbReference>
<comment type="subcellular location">
    <subcellularLocation>
        <location evidence="1">Nucleus</location>
    </subcellularLocation>
</comment>
<dbReference type="Gene3D" id="3.30.60.90">
    <property type="match status" value="1"/>
</dbReference>
<dbReference type="Pfam" id="PF00569">
    <property type="entry name" value="ZZ"/>
    <property type="match status" value="1"/>
</dbReference>
<evidence type="ECO:0000256" key="5">
    <source>
        <dbReference type="PROSITE-ProRule" id="PRU00228"/>
    </source>
</evidence>
<keyword evidence="4" id="KW-0862">Zinc</keyword>
<gene>
    <name evidence="10" type="primary">LOC106457608</name>
</gene>
<evidence type="ECO:0000313" key="9">
    <source>
        <dbReference type="Proteomes" id="UP000694941"/>
    </source>
</evidence>
<proteinExistence type="predicted"/>
<sequence>MSDVTSGVCNNNEKSDESDTDRLVFQCNALTDSMAKAKKKSLEETQANQTQCKENESYDDIGEFFFESDHLALKGNSDYHNMLKTIAMLEAQKVQAIQDIEKLMALREQALKDPIQLVEKLQRKEYLQIPERQRVVQLPQIDWDQYALSDEHLSFGKKQLTRQMLKGLGETVSNSMGDSSEMEMLETVKTSEGNSQSVLVRGRPFNQSKPSTFNQLWTPEEQKRLEDLLIQFPPEEVEARRWKKIATALGNRTPIQVASRVQKYFIKLAKAGLPVPGRLPNVNSLRKCFIILQDEEGIPPELKDTPEYKELMLLKRLKNERLKCQGLAQHIGFKCDRCKCEPIIGTRWHCTDCPSEAAINLCNDCVDCIHETDVHKSDHHLESIQHAQSSATLDKDYMYFMGGNYNYLDPNYMPAT</sequence>
<protein>
    <submittedName>
        <fullName evidence="10">ZZ-type zinc finger-containing protein 3-like</fullName>
    </submittedName>
</protein>
<evidence type="ECO:0000259" key="7">
    <source>
        <dbReference type="PROSITE" id="PS50135"/>
    </source>
</evidence>
<dbReference type="InterPro" id="IPR017930">
    <property type="entry name" value="Myb_dom"/>
</dbReference>
<keyword evidence="9" id="KW-1185">Reference proteome</keyword>
<feature type="domain" description="Myb-like" evidence="6">
    <location>
        <begin position="209"/>
        <end position="265"/>
    </location>
</feature>
<keyword evidence="2" id="KW-0479">Metal-binding</keyword>
<dbReference type="CDD" id="cd00167">
    <property type="entry name" value="SANT"/>
    <property type="match status" value="1"/>
</dbReference>
<dbReference type="PANTHER" id="PTHR22705">
    <property type="entry name" value="ZINC FINGER, ZZ DOMAIN CONTAINING 3"/>
    <property type="match status" value="1"/>
</dbReference>
<evidence type="ECO:0000259" key="6">
    <source>
        <dbReference type="PROSITE" id="PS50090"/>
    </source>
</evidence>
<name>A0ABM1S6R4_LIMPO</name>
<evidence type="ECO:0000256" key="3">
    <source>
        <dbReference type="ARBA" id="ARBA00022771"/>
    </source>
</evidence>
<dbReference type="SUPFAM" id="SSF57850">
    <property type="entry name" value="RING/U-box"/>
    <property type="match status" value="1"/>
</dbReference>